<name>A0A1B7NU26_9EURO</name>
<proteinExistence type="predicted"/>
<dbReference type="STRING" id="1658172.A0A1B7NU26"/>
<evidence type="ECO:0000313" key="3">
    <source>
        <dbReference type="Proteomes" id="UP000091918"/>
    </source>
</evidence>
<protein>
    <submittedName>
        <fullName evidence="2">Uncharacterized protein</fullName>
    </submittedName>
</protein>
<comment type="caution">
    <text evidence="2">The sequence shown here is derived from an EMBL/GenBank/DDBJ whole genome shotgun (WGS) entry which is preliminary data.</text>
</comment>
<sequence>MVAKCANRYRFDLGLSSLNYSSFNDFHSVNNEFERGIQTSAVPPIGTIYDMNYPHDREDVECMESQNYSSELPPPPQNSSTCNSWLGWVDQARNNLQLGRYRRYASNPASFVPDFGTSGATQSSGLRLSEIAEGSLPLSSGSVVDAMSAVGSGNSWSYLNQQAKLQTELCDPSDQRSLPGTKNYDDGSEDLSSHCDDYEIPVPHKLEDDPLARYDSQLVDVWVEQQGTQTLNDEPQGLDGVQIPPEFVDEGTSQPTATPHEPVGDIQQMPAQKSCWHCRIKHERVVRRRDTL</sequence>
<accession>A0A1B7NU26</accession>
<feature type="region of interest" description="Disordered" evidence="1">
    <location>
        <begin position="170"/>
        <end position="197"/>
    </location>
</feature>
<gene>
    <name evidence="2" type="ORF">ACJ72_05433</name>
</gene>
<dbReference type="EMBL" id="LGUA01000757">
    <property type="protein sequence ID" value="OAX80241.1"/>
    <property type="molecule type" value="Genomic_DNA"/>
</dbReference>
<keyword evidence="3" id="KW-1185">Reference proteome</keyword>
<reference evidence="2 3" key="1">
    <citation type="submission" date="2015-07" db="EMBL/GenBank/DDBJ databases">
        <title>Emmonsia species relationships and genome sequence.</title>
        <authorList>
            <person name="Cuomo C.A."/>
            <person name="Schwartz I.S."/>
            <person name="Kenyon C."/>
            <person name="de Hoog G.S."/>
            <person name="Govender N.P."/>
            <person name="Botha A."/>
            <person name="Moreno L."/>
            <person name="de Vries M."/>
            <person name="Munoz J.F."/>
            <person name="Stielow J.B."/>
        </authorList>
    </citation>
    <scope>NUCLEOTIDE SEQUENCE [LARGE SCALE GENOMIC DNA]</scope>
    <source>
        <strain evidence="2 3">CBS 136260</strain>
    </source>
</reference>
<dbReference type="Proteomes" id="UP000091918">
    <property type="component" value="Unassembled WGS sequence"/>
</dbReference>
<organism evidence="2 3">
    <name type="scientific">Emergomyces africanus</name>
    <dbReference type="NCBI Taxonomy" id="1955775"/>
    <lineage>
        <taxon>Eukaryota</taxon>
        <taxon>Fungi</taxon>
        <taxon>Dikarya</taxon>
        <taxon>Ascomycota</taxon>
        <taxon>Pezizomycotina</taxon>
        <taxon>Eurotiomycetes</taxon>
        <taxon>Eurotiomycetidae</taxon>
        <taxon>Onygenales</taxon>
        <taxon>Ajellomycetaceae</taxon>
        <taxon>Emergomyces</taxon>
    </lineage>
</organism>
<dbReference type="AlphaFoldDB" id="A0A1B7NU26"/>
<evidence type="ECO:0000256" key="1">
    <source>
        <dbReference type="SAM" id="MobiDB-lite"/>
    </source>
</evidence>
<evidence type="ECO:0000313" key="2">
    <source>
        <dbReference type="EMBL" id="OAX80241.1"/>
    </source>
</evidence>